<gene>
    <name evidence="2" type="ORF">FKW44_022632</name>
</gene>
<dbReference type="AlphaFoldDB" id="A0A7T8GNA1"/>
<name>A0A7T8GNA1_CALRO</name>
<feature type="non-terminal residue" evidence="2">
    <location>
        <position position="1"/>
    </location>
</feature>
<dbReference type="Proteomes" id="UP000595437">
    <property type="component" value="Chromosome 17"/>
</dbReference>
<evidence type="ECO:0000313" key="2">
    <source>
        <dbReference type="EMBL" id="QQP34668.1"/>
    </source>
</evidence>
<feature type="region of interest" description="Disordered" evidence="1">
    <location>
        <begin position="1"/>
        <end position="63"/>
    </location>
</feature>
<feature type="non-terminal residue" evidence="2">
    <location>
        <position position="63"/>
    </location>
</feature>
<reference evidence="3" key="1">
    <citation type="submission" date="2021-01" db="EMBL/GenBank/DDBJ databases">
        <title>Caligus Genome Assembly.</title>
        <authorList>
            <person name="Gallardo-Escarate C."/>
        </authorList>
    </citation>
    <scope>NUCLEOTIDE SEQUENCE [LARGE SCALE GENOMIC DNA]</scope>
</reference>
<organism evidence="2 3">
    <name type="scientific">Caligus rogercresseyi</name>
    <name type="common">Sea louse</name>
    <dbReference type="NCBI Taxonomy" id="217165"/>
    <lineage>
        <taxon>Eukaryota</taxon>
        <taxon>Metazoa</taxon>
        <taxon>Ecdysozoa</taxon>
        <taxon>Arthropoda</taxon>
        <taxon>Crustacea</taxon>
        <taxon>Multicrustacea</taxon>
        <taxon>Hexanauplia</taxon>
        <taxon>Copepoda</taxon>
        <taxon>Siphonostomatoida</taxon>
        <taxon>Caligidae</taxon>
        <taxon>Caligus</taxon>
    </lineage>
</organism>
<feature type="compositionally biased region" description="Polar residues" evidence="1">
    <location>
        <begin position="7"/>
        <end position="16"/>
    </location>
</feature>
<dbReference type="EMBL" id="CP045906">
    <property type="protein sequence ID" value="QQP34668.1"/>
    <property type="molecule type" value="Genomic_DNA"/>
</dbReference>
<accession>A0A7T8GNA1</accession>
<protein>
    <submittedName>
        <fullName evidence="2">Uncharacterized protein</fullName>
    </submittedName>
</protein>
<proteinExistence type="predicted"/>
<keyword evidence="3" id="KW-1185">Reference proteome</keyword>
<evidence type="ECO:0000313" key="3">
    <source>
        <dbReference type="Proteomes" id="UP000595437"/>
    </source>
</evidence>
<sequence>KKESSRQHSASSTSPTKRGPPLPTPNRPFHARLRQVKPHDASALPSSSLKSTGDAGDTPELGS</sequence>
<evidence type="ECO:0000256" key="1">
    <source>
        <dbReference type="SAM" id="MobiDB-lite"/>
    </source>
</evidence>